<evidence type="ECO:0000259" key="2">
    <source>
        <dbReference type="Pfam" id="PF01433"/>
    </source>
</evidence>
<protein>
    <recommendedName>
        <fullName evidence="2">Peptidase M1 membrane alanine aminopeptidase domain-containing protein</fullName>
    </recommendedName>
</protein>
<dbReference type="STRING" id="1419482.SAMN05444266_103319"/>
<dbReference type="GO" id="GO:0008270">
    <property type="term" value="F:zinc ion binding"/>
    <property type="evidence" value="ECO:0007669"/>
    <property type="project" value="InterPro"/>
</dbReference>
<proteinExistence type="predicted"/>
<dbReference type="CDD" id="cd09604">
    <property type="entry name" value="M1_APN_like"/>
    <property type="match status" value="1"/>
</dbReference>
<dbReference type="RefSeq" id="WP_083549647.1">
    <property type="nucleotide sequence ID" value="NZ_FRBL01000003.1"/>
</dbReference>
<feature type="signal peptide" evidence="1">
    <location>
        <begin position="1"/>
        <end position="21"/>
    </location>
</feature>
<organism evidence="3 4">
    <name type="scientific">Chitinophaga jiangningensis</name>
    <dbReference type="NCBI Taxonomy" id="1419482"/>
    <lineage>
        <taxon>Bacteria</taxon>
        <taxon>Pseudomonadati</taxon>
        <taxon>Bacteroidota</taxon>
        <taxon>Chitinophagia</taxon>
        <taxon>Chitinophagales</taxon>
        <taxon>Chitinophagaceae</taxon>
        <taxon>Chitinophaga</taxon>
    </lineage>
</organism>
<dbReference type="Proteomes" id="UP000184420">
    <property type="component" value="Unassembled WGS sequence"/>
</dbReference>
<gene>
    <name evidence="3" type="ORF">SAMN05444266_103319</name>
</gene>
<dbReference type="Pfam" id="PF01433">
    <property type="entry name" value="Peptidase_M1"/>
    <property type="match status" value="1"/>
</dbReference>
<dbReference type="InterPro" id="IPR027268">
    <property type="entry name" value="Peptidase_M4/M1_CTD_sf"/>
</dbReference>
<reference evidence="3 4" key="1">
    <citation type="submission" date="2016-11" db="EMBL/GenBank/DDBJ databases">
        <authorList>
            <person name="Jaros S."/>
            <person name="Januszkiewicz K."/>
            <person name="Wedrychowicz H."/>
        </authorList>
    </citation>
    <scope>NUCLEOTIDE SEQUENCE [LARGE SCALE GENOMIC DNA]</scope>
    <source>
        <strain evidence="3 4">DSM 27406</strain>
    </source>
</reference>
<keyword evidence="4" id="KW-1185">Reference proteome</keyword>
<evidence type="ECO:0000313" key="3">
    <source>
        <dbReference type="EMBL" id="SHL43170.1"/>
    </source>
</evidence>
<dbReference type="AlphaFoldDB" id="A0A1M7AK81"/>
<dbReference type="GO" id="GO:0008237">
    <property type="term" value="F:metallopeptidase activity"/>
    <property type="evidence" value="ECO:0007669"/>
    <property type="project" value="InterPro"/>
</dbReference>
<evidence type="ECO:0000313" key="4">
    <source>
        <dbReference type="Proteomes" id="UP000184420"/>
    </source>
</evidence>
<keyword evidence="1" id="KW-0732">Signal</keyword>
<evidence type="ECO:0000256" key="1">
    <source>
        <dbReference type="SAM" id="SignalP"/>
    </source>
</evidence>
<dbReference type="SUPFAM" id="SSF55486">
    <property type="entry name" value="Metalloproteases ('zincins'), catalytic domain"/>
    <property type="match status" value="1"/>
</dbReference>
<accession>A0A1M7AK81</accession>
<feature type="domain" description="Peptidase M1 membrane alanine aminopeptidase" evidence="2">
    <location>
        <begin position="374"/>
        <end position="523"/>
    </location>
</feature>
<name>A0A1M7AK81_9BACT</name>
<dbReference type="EMBL" id="FRBL01000003">
    <property type="protein sequence ID" value="SHL43170.1"/>
    <property type="molecule type" value="Genomic_DNA"/>
</dbReference>
<dbReference type="Gene3D" id="1.10.390.10">
    <property type="entry name" value="Neutral Protease Domain 2"/>
    <property type="match status" value="1"/>
</dbReference>
<dbReference type="InterPro" id="IPR014782">
    <property type="entry name" value="Peptidase_M1_dom"/>
</dbReference>
<feature type="chain" id="PRO_5012319535" description="Peptidase M1 membrane alanine aminopeptidase domain-containing protein" evidence="1">
    <location>
        <begin position="22"/>
        <end position="619"/>
    </location>
</feature>
<sequence>MIKAKLQLLLFLCAASTMATAQQLYMPLNIQRAYDKGTRHPSGLPGANYWQNHASYDIQVAFNPQTRLLVGKESIYYINNSPDTLYEINLKVLANLYQKGNVRAMIIDRADEHDGVAITNLQANGSLIPVPTTTGTNMMVKIPALAPGGSMQLKLDFAYTLNKNSHIRTGAIDDGAFFIAYFFPRIAVYDDINGWDKIPYTGAMEFYNDFSDFRVAITVPGDYQAWATGDLTNAEDIYQPKFLQRIANATQHDEISYIIDSTDLKAGNITKNKTANTWQFQAEKVTDFAFAITNHYLWQSASVEVDPHTKRRTRVDAVFNPEHTDYFDVAHFTRATVEKMSYHFPRWPFPYSHETVFDGLDQMEYPMMVNDNPAPNRKYSIELTDHEVFHTMFPFYMGTNETLYSWMDEGWATIGEWLLSPMIDSSLTDDYGMEPYNKIAGKFQDLPVMTPSNQLTDAYMTNSYPKPALGYLYVKDLLGDSLFLKALHHYIRTWNGKHPQPYDFFYCMNTGAGRNLNWFWKSWFFDNGFPDLALAPYRVLNGNYEIVVKRIGTKPVPVDLTLTFEDGSTQKLHRAIDCWEQGQETVTFQVPKKKRLKKVVLGSTWVADINPADNVIELN</sequence>